<proteinExistence type="predicted"/>
<dbReference type="Gene3D" id="2.10.260.10">
    <property type="match status" value="1"/>
</dbReference>
<sequence length="96" mass="10440">MGYTLYIQGGGFAMVVTRLARWGNSQAVRLPKSVLEQSGMALGDELEVRVQNGAISLQPLHTRTVTIPVFEALFAGYQGLPPCEDGFADARGREAW</sequence>
<dbReference type="InterPro" id="IPR037914">
    <property type="entry name" value="SpoVT-AbrB_sf"/>
</dbReference>
<dbReference type="PROSITE" id="PS51740">
    <property type="entry name" value="SPOVT_ABRB"/>
    <property type="match status" value="1"/>
</dbReference>
<dbReference type="OrthoDB" id="9795766at2"/>
<accession>A0A848RM32</accession>
<comment type="caution">
    <text evidence="3">The sequence shown here is derived from an EMBL/GenBank/DDBJ whole genome shotgun (WGS) entry which is preliminary data.</text>
</comment>
<organism evidence="3 4">
    <name type="scientific">Mobiluncus mulieris</name>
    <dbReference type="NCBI Taxonomy" id="2052"/>
    <lineage>
        <taxon>Bacteria</taxon>
        <taxon>Bacillati</taxon>
        <taxon>Actinomycetota</taxon>
        <taxon>Actinomycetes</taxon>
        <taxon>Actinomycetales</taxon>
        <taxon>Actinomycetaceae</taxon>
        <taxon>Mobiluncus</taxon>
    </lineage>
</organism>
<dbReference type="SUPFAM" id="SSF89447">
    <property type="entry name" value="AbrB/MazE/MraZ-like"/>
    <property type="match status" value="1"/>
</dbReference>
<dbReference type="Pfam" id="PF04014">
    <property type="entry name" value="MazE_antitoxin"/>
    <property type="match status" value="1"/>
</dbReference>
<evidence type="ECO:0000256" key="1">
    <source>
        <dbReference type="PROSITE-ProRule" id="PRU01076"/>
    </source>
</evidence>
<evidence type="ECO:0000313" key="3">
    <source>
        <dbReference type="EMBL" id="NMW93047.1"/>
    </source>
</evidence>
<reference evidence="3 4" key="1">
    <citation type="submission" date="2020-04" db="EMBL/GenBank/DDBJ databases">
        <title>Antimicrobial susceptibility and clonality of vaginal-derived multi-drug resistant Mobiluncus isolates in China.</title>
        <authorList>
            <person name="Zhang X."/>
        </authorList>
    </citation>
    <scope>NUCLEOTIDE SEQUENCE [LARGE SCALE GENOMIC DNA]</scope>
    <source>
        <strain evidence="3 4">7</strain>
    </source>
</reference>
<name>A0A848RM32_9ACTO</name>
<feature type="domain" description="SpoVT-AbrB" evidence="2">
    <location>
        <begin position="17"/>
        <end position="62"/>
    </location>
</feature>
<protein>
    <submittedName>
        <fullName evidence="3">AbrB/MazE/SpoVT family DNA-binding domain-containing protein</fullName>
    </submittedName>
</protein>
<dbReference type="GO" id="GO:0003677">
    <property type="term" value="F:DNA binding"/>
    <property type="evidence" value="ECO:0007669"/>
    <property type="project" value="UniProtKB-UniRule"/>
</dbReference>
<dbReference type="Proteomes" id="UP000582487">
    <property type="component" value="Unassembled WGS sequence"/>
</dbReference>
<evidence type="ECO:0000259" key="2">
    <source>
        <dbReference type="PROSITE" id="PS51740"/>
    </source>
</evidence>
<keyword evidence="1 3" id="KW-0238">DNA-binding</keyword>
<dbReference type="EMBL" id="JABCUV010000004">
    <property type="protein sequence ID" value="NMW93047.1"/>
    <property type="molecule type" value="Genomic_DNA"/>
</dbReference>
<gene>
    <name evidence="3" type="ORF">HHJ74_04955</name>
</gene>
<dbReference type="InterPro" id="IPR007159">
    <property type="entry name" value="SpoVT-AbrB_dom"/>
</dbReference>
<evidence type="ECO:0000313" key="4">
    <source>
        <dbReference type="Proteomes" id="UP000582487"/>
    </source>
</evidence>
<dbReference type="SMART" id="SM00966">
    <property type="entry name" value="SpoVT_AbrB"/>
    <property type="match status" value="1"/>
</dbReference>
<dbReference type="AlphaFoldDB" id="A0A848RM32"/>